<organism evidence="2 3">
    <name type="scientific">Agrocybe pediades</name>
    <dbReference type="NCBI Taxonomy" id="84607"/>
    <lineage>
        <taxon>Eukaryota</taxon>
        <taxon>Fungi</taxon>
        <taxon>Dikarya</taxon>
        <taxon>Basidiomycota</taxon>
        <taxon>Agaricomycotina</taxon>
        <taxon>Agaricomycetes</taxon>
        <taxon>Agaricomycetidae</taxon>
        <taxon>Agaricales</taxon>
        <taxon>Agaricineae</taxon>
        <taxon>Strophariaceae</taxon>
        <taxon>Agrocybe</taxon>
    </lineage>
</organism>
<sequence length="426" mass="49023">MPWRQMVDCTKMLTLAPSKSQFNYRRFYFYGDRYINLRLSVRLLRSVLQAIHHILRIPNKFFCPAQLKIYDNVGDSPSIPFFGRRSRACYLKSASSSRPNSPQPSLAPFFHSTRVFPARHRMQHPTLQNVRIRSTRDALQVFHGVATHRLPLITRRLDAEERRNIVPGNVYVWEERGANTEPTGLGMERWTDGMGWGPSRVRDEFLFYHQKDSDMTDDLVNPVTPWAQMMRRPAARVPSRTYPSDSHPLPEAERLIKQTYSVHVSLPGDRPRGIIRKWHLTAYFSPLKLDELDTIDNIRGVGDVVVPEGWFRSARIGRNRRDSRTMGPGSHSPENHIHTLPSPTSNGNYPYPPGSHSHPRQLAPQSHPSSPDLSGYHHSHSPPASNQHTHNYDNPHHQLVPLEILTRNSGPRRDPADELLLRRFIS</sequence>
<dbReference type="Pfam" id="PF09729">
    <property type="entry name" value="Gti1_Pac2"/>
    <property type="match status" value="1"/>
</dbReference>
<name>A0A8H4QUK1_9AGAR</name>
<proteinExistence type="predicted"/>
<dbReference type="PANTHER" id="PTHR28027">
    <property type="entry name" value="TRANSCRIPTIONAL REGULATOR MIT1"/>
    <property type="match status" value="1"/>
</dbReference>
<dbReference type="EMBL" id="JAACJL010000031">
    <property type="protein sequence ID" value="KAF4616975.1"/>
    <property type="molecule type" value="Genomic_DNA"/>
</dbReference>
<gene>
    <name evidence="2" type="ORF">D9613_008524</name>
</gene>
<dbReference type="AlphaFoldDB" id="A0A8H4QUK1"/>
<evidence type="ECO:0000256" key="1">
    <source>
        <dbReference type="SAM" id="MobiDB-lite"/>
    </source>
</evidence>
<dbReference type="GO" id="GO:0003677">
    <property type="term" value="F:DNA binding"/>
    <property type="evidence" value="ECO:0007669"/>
    <property type="project" value="TreeGrafter"/>
</dbReference>
<dbReference type="Proteomes" id="UP000521872">
    <property type="component" value="Unassembled WGS sequence"/>
</dbReference>
<keyword evidence="3" id="KW-1185">Reference proteome</keyword>
<evidence type="ECO:0008006" key="4">
    <source>
        <dbReference type="Google" id="ProtNLM"/>
    </source>
</evidence>
<protein>
    <recommendedName>
        <fullName evidence="4">cAMP-independent regulatory protein pac2</fullName>
    </recommendedName>
</protein>
<feature type="compositionally biased region" description="Polar residues" evidence="1">
    <location>
        <begin position="363"/>
        <end position="372"/>
    </location>
</feature>
<evidence type="ECO:0000313" key="2">
    <source>
        <dbReference type="EMBL" id="KAF4616975.1"/>
    </source>
</evidence>
<dbReference type="InterPro" id="IPR018608">
    <property type="entry name" value="Gti1/Pac2"/>
</dbReference>
<comment type="caution">
    <text evidence="2">The sequence shown here is derived from an EMBL/GenBank/DDBJ whole genome shotgun (WGS) entry which is preliminary data.</text>
</comment>
<reference evidence="2 3" key="1">
    <citation type="submission" date="2019-12" db="EMBL/GenBank/DDBJ databases">
        <authorList>
            <person name="Floudas D."/>
            <person name="Bentzer J."/>
            <person name="Ahren D."/>
            <person name="Johansson T."/>
            <person name="Persson P."/>
            <person name="Tunlid A."/>
        </authorList>
    </citation>
    <scope>NUCLEOTIDE SEQUENCE [LARGE SCALE GENOMIC DNA]</scope>
    <source>
        <strain evidence="2 3">CBS 102.39</strain>
    </source>
</reference>
<feature type="region of interest" description="Disordered" evidence="1">
    <location>
        <begin position="320"/>
        <end position="395"/>
    </location>
</feature>
<accession>A0A8H4QUK1</accession>
<dbReference type="PANTHER" id="PTHR28027:SF2">
    <property type="entry name" value="TRANSCRIPTIONAL REGULATOR MIT1"/>
    <property type="match status" value="1"/>
</dbReference>
<evidence type="ECO:0000313" key="3">
    <source>
        <dbReference type="Proteomes" id="UP000521872"/>
    </source>
</evidence>